<feature type="compositionally biased region" description="Low complexity" evidence="13">
    <location>
        <begin position="1988"/>
        <end position="1997"/>
    </location>
</feature>
<comment type="caution">
    <text evidence="12">Lacks conserved residue(s) required for the propagation of feature annotation.</text>
</comment>
<feature type="region of interest" description="Disordered" evidence="13">
    <location>
        <begin position="1910"/>
        <end position="1960"/>
    </location>
</feature>
<dbReference type="Gene3D" id="3.40.850.10">
    <property type="entry name" value="Kinesin motor domain"/>
    <property type="match status" value="1"/>
</dbReference>
<feature type="region of interest" description="Disordered" evidence="13">
    <location>
        <begin position="753"/>
        <end position="775"/>
    </location>
</feature>
<feature type="region of interest" description="Disordered" evidence="13">
    <location>
        <begin position="1632"/>
        <end position="1709"/>
    </location>
</feature>
<dbReference type="InterPro" id="IPR036961">
    <property type="entry name" value="Kinesin_motor_dom_sf"/>
</dbReference>
<evidence type="ECO:0000256" key="13">
    <source>
        <dbReference type="SAM" id="MobiDB-lite"/>
    </source>
</evidence>
<evidence type="ECO:0000256" key="2">
    <source>
        <dbReference type="ARBA" id="ARBA00012543"/>
    </source>
</evidence>
<evidence type="ECO:0000256" key="14">
    <source>
        <dbReference type="SAM" id="Phobius"/>
    </source>
</evidence>
<evidence type="ECO:0000313" key="17">
    <source>
        <dbReference type="EMBL" id="TPX54223.1"/>
    </source>
</evidence>
<dbReference type="SUPFAM" id="SSF53448">
    <property type="entry name" value="Nucleotide-diphospho-sugar transferases"/>
    <property type="match status" value="1"/>
</dbReference>
<dbReference type="Gene3D" id="1.20.58.530">
    <property type="match status" value="1"/>
</dbReference>
<dbReference type="SUPFAM" id="SSF52540">
    <property type="entry name" value="P-loop containing nucleoside triphosphate hydrolases"/>
    <property type="match status" value="1"/>
</dbReference>
<feature type="region of interest" description="Disordered" evidence="13">
    <location>
        <begin position="1804"/>
        <end position="1828"/>
    </location>
</feature>
<gene>
    <name evidence="17" type="ORF">PhCBS80983_g06002</name>
</gene>
<evidence type="ECO:0000259" key="15">
    <source>
        <dbReference type="PROSITE" id="PS51456"/>
    </source>
</evidence>
<dbReference type="EMBL" id="QEAQ01000165">
    <property type="protein sequence ID" value="TPX54223.1"/>
    <property type="molecule type" value="Genomic_DNA"/>
</dbReference>
<keyword evidence="18" id="KW-1185">Reference proteome</keyword>
<keyword evidence="6 14" id="KW-0812">Transmembrane</keyword>
<evidence type="ECO:0000256" key="11">
    <source>
        <dbReference type="ARBA" id="ARBA00023180"/>
    </source>
</evidence>
<reference evidence="17 18" key="1">
    <citation type="journal article" date="2019" name="Sci. Rep.">
        <title>Comparative genomics of chytrid fungi reveal insights into the obligate biotrophic and pathogenic lifestyle of Synchytrium endobioticum.</title>
        <authorList>
            <person name="van de Vossenberg B.T.L.H."/>
            <person name="Warris S."/>
            <person name="Nguyen H.D.T."/>
            <person name="van Gent-Pelzer M.P.E."/>
            <person name="Joly D.L."/>
            <person name="van de Geest H.C."/>
            <person name="Bonants P.J.M."/>
            <person name="Smith D.S."/>
            <person name="Levesque C.A."/>
            <person name="van der Lee T.A.J."/>
        </authorList>
    </citation>
    <scope>NUCLEOTIDE SEQUENCE [LARGE SCALE GENOMIC DNA]</scope>
    <source>
        <strain evidence="17 18">CBS 809.83</strain>
    </source>
</reference>
<dbReference type="GO" id="GO:0030428">
    <property type="term" value="C:cell septum"/>
    <property type="evidence" value="ECO:0007669"/>
    <property type="project" value="TreeGrafter"/>
</dbReference>
<keyword evidence="9 14" id="KW-0472">Membrane</keyword>
<feature type="transmembrane region" description="Helical" evidence="14">
    <location>
        <begin position="828"/>
        <end position="848"/>
    </location>
</feature>
<dbReference type="GO" id="GO:0003774">
    <property type="term" value="F:cytoskeletal motor activity"/>
    <property type="evidence" value="ECO:0007669"/>
    <property type="project" value="InterPro"/>
</dbReference>
<keyword evidence="12" id="KW-0009">Actin-binding</keyword>
<feature type="transmembrane region" description="Helical" evidence="14">
    <location>
        <begin position="1516"/>
        <end position="1539"/>
    </location>
</feature>
<dbReference type="Pfam" id="PF08766">
    <property type="entry name" value="DEK_C"/>
    <property type="match status" value="1"/>
</dbReference>
<feature type="domain" description="DEK-C" evidence="16">
    <location>
        <begin position="2011"/>
        <end position="2066"/>
    </location>
</feature>
<evidence type="ECO:0000256" key="6">
    <source>
        <dbReference type="ARBA" id="ARBA00022692"/>
    </source>
</evidence>
<dbReference type="STRING" id="109895.A0A507DR90"/>
<evidence type="ECO:0000256" key="1">
    <source>
        <dbReference type="ARBA" id="ARBA00004651"/>
    </source>
</evidence>
<name>A0A507DR90_9FUNG</name>
<dbReference type="GO" id="GO:0005886">
    <property type="term" value="C:plasma membrane"/>
    <property type="evidence" value="ECO:0007669"/>
    <property type="project" value="UniProtKB-SubCell"/>
</dbReference>
<keyword evidence="5" id="KW-0808">Transferase</keyword>
<feature type="transmembrane region" description="Helical" evidence="14">
    <location>
        <begin position="1488"/>
        <end position="1509"/>
    </location>
</feature>
<dbReference type="InterPro" id="IPR029044">
    <property type="entry name" value="Nucleotide-diphossugar_trans"/>
</dbReference>
<dbReference type="InterPro" id="IPR027417">
    <property type="entry name" value="P-loop_NTPase"/>
</dbReference>
<dbReference type="InterPro" id="IPR014876">
    <property type="entry name" value="DEK_C"/>
</dbReference>
<dbReference type="PANTHER" id="PTHR22914:SF13">
    <property type="entry name" value="CHITIN SYNTHASE"/>
    <property type="match status" value="1"/>
</dbReference>
<evidence type="ECO:0000256" key="12">
    <source>
        <dbReference type="PROSITE-ProRule" id="PRU00782"/>
    </source>
</evidence>
<dbReference type="GO" id="GO:0016459">
    <property type="term" value="C:myosin complex"/>
    <property type="evidence" value="ECO:0007669"/>
    <property type="project" value="UniProtKB-KW"/>
</dbReference>
<feature type="region of interest" description="Disordered" evidence="13">
    <location>
        <begin position="1988"/>
        <end position="2015"/>
    </location>
</feature>
<comment type="caution">
    <text evidence="17">The sequence shown here is derived from an EMBL/GenBank/DDBJ whole genome shotgun (WGS) entry which is preliminary data.</text>
</comment>
<evidence type="ECO:0000259" key="16">
    <source>
        <dbReference type="PROSITE" id="PS51998"/>
    </source>
</evidence>
<keyword evidence="7 14" id="KW-1133">Transmembrane helix</keyword>
<dbReference type="GO" id="GO:0004100">
    <property type="term" value="F:chitin synthase activity"/>
    <property type="evidence" value="ECO:0007669"/>
    <property type="project" value="UniProtKB-EC"/>
</dbReference>
<evidence type="ECO:0000256" key="5">
    <source>
        <dbReference type="ARBA" id="ARBA00022679"/>
    </source>
</evidence>
<evidence type="ECO:0000256" key="3">
    <source>
        <dbReference type="ARBA" id="ARBA00022475"/>
    </source>
</evidence>
<dbReference type="Gene3D" id="1.10.10.820">
    <property type="match status" value="1"/>
</dbReference>
<keyword evidence="11" id="KW-0325">Glycoprotein</keyword>
<feature type="domain" description="Myosin motor" evidence="15">
    <location>
        <begin position="18"/>
        <end position="429"/>
    </location>
</feature>
<dbReference type="GO" id="GO:0003779">
    <property type="term" value="F:actin binding"/>
    <property type="evidence" value="ECO:0007669"/>
    <property type="project" value="UniProtKB-KW"/>
</dbReference>
<dbReference type="PROSITE" id="PS51456">
    <property type="entry name" value="MYOSIN_MOTOR"/>
    <property type="match status" value="1"/>
</dbReference>
<evidence type="ECO:0000313" key="18">
    <source>
        <dbReference type="Proteomes" id="UP000318582"/>
    </source>
</evidence>
<dbReference type="Pfam" id="PF03142">
    <property type="entry name" value="Chitin_synth_2"/>
    <property type="match status" value="1"/>
</dbReference>
<dbReference type="PANTHER" id="PTHR22914">
    <property type="entry name" value="CHITIN SYNTHASE"/>
    <property type="match status" value="1"/>
</dbReference>
<feature type="compositionally biased region" description="Polar residues" evidence="13">
    <location>
        <begin position="1659"/>
        <end position="1672"/>
    </location>
</feature>
<dbReference type="SMART" id="SM00242">
    <property type="entry name" value="MYSc"/>
    <property type="match status" value="1"/>
</dbReference>
<feature type="transmembrane region" description="Helical" evidence="14">
    <location>
        <begin position="1062"/>
        <end position="1081"/>
    </location>
</feature>
<evidence type="ECO:0000256" key="4">
    <source>
        <dbReference type="ARBA" id="ARBA00022676"/>
    </source>
</evidence>
<dbReference type="GO" id="GO:0031505">
    <property type="term" value="P:fungal-type cell wall organization"/>
    <property type="evidence" value="ECO:0007669"/>
    <property type="project" value="TreeGrafter"/>
</dbReference>
<dbReference type="InterPro" id="IPR004835">
    <property type="entry name" value="Chitin_synth"/>
</dbReference>
<dbReference type="Gene3D" id="6.20.240.20">
    <property type="match status" value="1"/>
</dbReference>
<comment type="subcellular location">
    <subcellularLocation>
        <location evidence="1">Cell membrane</location>
        <topology evidence="1">Multi-pass membrane protein</topology>
    </subcellularLocation>
</comment>
<evidence type="ECO:0000256" key="8">
    <source>
        <dbReference type="ARBA" id="ARBA00023123"/>
    </source>
</evidence>
<keyword evidence="4" id="KW-0328">Glycosyltransferase</keyword>
<dbReference type="SUPFAM" id="SSF109715">
    <property type="entry name" value="DEK C-terminal domain"/>
    <property type="match status" value="1"/>
</dbReference>
<dbReference type="Gene3D" id="1.20.120.720">
    <property type="entry name" value="Myosin VI head, motor domain, U50 subdomain"/>
    <property type="match status" value="1"/>
</dbReference>
<feature type="compositionally biased region" description="Pro residues" evidence="13">
    <location>
        <begin position="1998"/>
        <end position="2012"/>
    </location>
</feature>
<proteinExistence type="inferred from homology"/>
<keyword evidence="10" id="KW-0505">Motor protein</keyword>
<dbReference type="Proteomes" id="UP000318582">
    <property type="component" value="Unassembled WGS sequence"/>
</dbReference>
<dbReference type="SUPFAM" id="SSF55856">
    <property type="entry name" value="Cytochrome b5-like heme/steroid binding domain"/>
    <property type="match status" value="1"/>
</dbReference>
<keyword evidence="3" id="KW-1003">Cell membrane</keyword>
<feature type="compositionally biased region" description="Polar residues" evidence="13">
    <location>
        <begin position="1688"/>
        <end position="1705"/>
    </location>
</feature>
<dbReference type="Gene3D" id="1.10.10.60">
    <property type="entry name" value="Homeodomain-like"/>
    <property type="match status" value="1"/>
</dbReference>
<dbReference type="PRINTS" id="PR00193">
    <property type="entry name" value="MYOSINHEAVY"/>
</dbReference>
<feature type="transmembrane region" description="Helical" evidence="14">
    <location>
        <begin position="1455"/>
        <end position="1482"/>
    </location>
</feature>
<sequence>MASPEPAQPVAGTTTHRDLTDYLTKLISPTLENILATVRKRYANGDYFTKLGENALLVLGGSAALAESTAEVAAEYAKWIVDTDENKPDLPPHVFDMAASCFYHMTRDSCNQSVVFLGSDASEKSEIRKLFVWQLLMLSTNTQNTGDQKILRAATMMDPVFEAFAHARTLRSRSATMACKYVEYQYNYDWKLVGVGSIAFHLDGSRFSTTTPGLKEENYPIFYYILAGCTSQEKARWKLNDAAQFRYLQGSPFFHTAKEDMQTFHELQKTISKALKHLRIGLKLQKQIWQVLAAILHLGNLTFVDDETRPQDPCSIANGEELFIVANLLGVEQISLQDALIYKSKVIGHERISLFMTAETASEQRNLLASTLYSELVAWLVRRMNACLCKSHEDEVAASIRVFEVPSFRENGSNELDRLLYNMVNENLHTHVLSWVDDQCAEYAQEGVLSFAVENQEERLGAAGHLLSMDIGLLRAIDEEAIHRHMFTNVKNADLTIPETILTAYDVVQPVPVDNTRVSSRYFQVQHYCRLATYDIDSLVYLDTNVLSSSVTAIFTGNSPGIPPCANGFVRNLFSKEEFAEVAHQRDESTVIADFSRQTHQVMSALKDAKPWFVVCVDSGESPLSDRQDVEILKADVIGNQIPQQVQSRVAGDYAAEYTHEEFISRFHSVVMESHFDDSDELDFANLCEDFASEMNWTEEHMALGLTKVFLSEKVWRYLHDRLRAFEATNAGTPWTAQPSDFVANLRRPITDSADTDSEMNMASSDAETREAPKPYEVQEIEPKKLSAARKKWLTCTWSLTWCFRPFCLKLCGRMTRKDVQIAWREKVALCMIIGFMCLFLLGFIIGLPKVLCPKQHILSLDEVRKRTDMKDPWVYGYGKAYEVSSLASRHLNDGISKFPNALGKDVSGLFYKVPYFAELCPGIQLPQAGWDNLPKRPMDYSLRHERPDSPYFQTLNSVAKKDIAYQWDYIHQQPLVNKSWIVLHDKVYDVSTYRLSPFFQDSQVDRMFANRLGQDISKDWTATVSRADPARARAIERCMDAMFYIGCVDHRLDLGCQFSNYVLLASSLVIIGVIGLKFLVAVQFTSAPKLDHSKLDQFVICQMPCYTEGESSLRKSLESLACMEYEGARKLLFVICDGMVVGSGNNRPTPRIVLDILGADPKHDPEAFVFQSVGDGDAQLNRAKVYSGLYSVKKGEATHTVPYIVVVKVGKESEIARPGNRGKRDSQLIVLNLLSRIHFDAVLCPLELELFRTMTEVIGIHPSQYSLLFYIDADTEVYPDALGQLVHTMTHDQSIIGLCGETVLSNESETWITKIQVYEYFISHHLTKAFEAIFGAVTCLPGCFCMYRIRSKNNAPLLIAPEVVDEFSQNDVDTLHLKSLFDLGEDRFLTTLVLKHFSHMKCTFVNSAKCRTNAPDKWKVLASQRRRWINSTVHNLFELLSIRQCGWLCCSMKFVVFLDLLSTVLQPAAMVYIGYLIYAIVSAENTLPIISIAMIAAVYGLQIVVFVLQREFKQIIWMILYIFGIPVFTFLLPLYAFWHFDDFSWGNTRIVFGEDGKKKKVAAETKKFDPASVPRMRWADYSKNKQLAQASVKQEQEMAERRRLSHRVMSYMGGAGGGSVLNRAVVLSNSNSGETLPQYEPRGRTPSPKPARFRNESPPVTFQYTNRTSRYTVGASPNLPHSRTRSRSPSVASGYASSEASSLNSERRHERIALENAVGKAMLSKSFNPHPVVDRTSVQAAGNHYANPSDMSARGVDVDRSNNVMPPPLNLASVSSHQHYPGATELGGYSPEHKVEEIRVLTPPPTAPERRSSMIASPASGSPVPAMAGPSVSFQPEGQAFQRSTNASETASLASGDYRRFEHPEILSAPRPMSDYSTVAADYGYAGRRTDNAMARASHVSLRDKFQPPFAMERSRSASQLSLSSHKGKQPAGMPMLMDRRASNPSNINFPMPHPAERRASELSVGGLVRKRDFLHAAESFKVDVSQASSSRYSPVSPSPPTSSAPQPSPPSDEQIFNEVRRILETSDLMSISKKSVRDTLQQKFGVDLTHKKQFINEQIDELLDVFVRQGI</sequence>
<organism evidence="17 18">
    <name type="scientific">Powellomyces hirtus</name>
    <dbReference type="NCBI Taxonomy" id="109895"/>
    <lineage>
        <taxon>Eukaryota</taxon>
        <taxon>Fungi</taxon>
        <taxon>Fungi incertae sedis</taxon>
        <taxon>Chytridiomycota</taxon>
        <taxon>Chytridiomycota incertae sedis</taxon>
        <taxon>Chytridiomycetes</taxon>
        <taxon>Spizellomycetales</taxon>
        <taxon>Powellomycetaceae</taxon>
        <taxon>Powellomyces</taxon>
    </lineage>
</organism>
<evidence type="ECO:0000256" key="10">
    <source>
        <dbReference type="ARBA" id="ARBA00023175"/>
    </source>
</evidence>
<dbReference type="Pfam" id="PF00063">
    <property type="entry name" value="Myosin_head"/>
    <property type="match status" value="1"/>
</dbReference>
<dbReference type="EC" id="2.4.1.16" evidence="2"/>
<dbReference type="InterPro" id="IPR001609">
    <property type="entry name" value="Myosin_head_motor_dom-like"/>
</dbReference>
<dbReference type="PROSITE" id="PS51998">
    <property type="entry name" value="DEK_C"/>
    <property type="match status" value="1"/>
</dbReference>
<evidence type="ECO:0000256" key="9">
    <source>
        <dbReference type="ARBA" id="ARBA00023136"/>
    </source>
</evidence>
<comment type="similarity">
    <text evidence="12">Belongs to the TRAFAC class myosin-kinesin ATPase superfamily. Myosin family.</text>
</comment>
<protein>
    <recommendedName>
        <fullName evidence="2">chitin synthase</fullName>
        <ecNumber evidence="2">2.4.1.16</ecNumber>
    </recommendedName>
</protein>
<dbReference type="GO" id="GO:0006031">
    <property type="term" value="P:chitin biosynthetic process"/>
    <property type="evidence" value="ECO:0007669"/>
    <property type="project" value="TreeGrafter"/>
</dbReference>
<keyword evidence="8 12" id="KW-0518">Myosin</keyword>
<dbReference type="GO" id="GO:0005524">
    <property type="term" value="F:ATP binding"/>
    <property type="evidence" value="ECO:0007669"/>
    <property type="project" value="InterPro"/>
</dbReference>
<evidence type="ECO:0000256" key="7">
    <source>
        <dbReference type="ARBA" id="ARBA00022989"/>
    </source>
</evidence>
<dbReference type="InterPro" id="IPR036400">
    <property type="entry name" value="Cyt_B5-like_heme/steroid_sf"/>
</dbReference>
<accession>A0A507DR90</accession>